<dbReference type="RefSeq" id="WP_200314763.1">
    <property type="nucleotide sequence ID" value="NZ_JAENJH010000001.1"/>
</dbReference>
<dbReference type="Proteomes" id="UP000635245">
    <property type="component" value="Unassembled WGS sequence"/>
</dbReference>
<name>A0A934V1L4_9PSEU</name>
<evidence type="ECO:0000313" key="3">
    <source>
        <dbReference type="EMBL" id="MBK1783446.1"/>
    </source>
</evidence>
<reference evidence="3" key="1">
    <citation type="submission" date="2020-12" db="EMBL/GenBank/DDBJ databases">
        <title>Prauserella sp. ASG 168, a novel actinomycete isolated from cave rock.</title>
        <authorList>
            <person name="Suriyachadkun C."/>
        </authorList>
    </citation>
    <scope>NUCLEOTIDE SEQUENCE</scope>
    <source>
        <strain evidence="3">ASG 168</strain>
    </source>
</reference>
<proteinExistence type="predicted"/>
<dbReference type="EMBL" id="JAENJH010000001">
    <property type="protein sequence ID" value="MBK1783446.1"/>
    <property type="molecule type" value="Genomic_DNA"/>
</dbReference>
<dbReference type="InterPro" id="IPR017853">
    <property type="entry name" value="GH"/>
</dbReference>
<gene>
    <name evidence="3" type="ORF">JHE00_03840</name>
</gene>
<keyword evidence="4" id="KW-1185">Reference proteome</keyword>
<protein>
    <submittedName>
        <fullName evidence="3">Chitinase</fullName>
    </submittedName>
</protein>
<dbReference type="InterPro" id="IPR001223">
    <property type="entry name" value="Glyco_hydro18_cat"/>
</dbReference>
<dbReference type="GO" id="GO:0005975">
    <property type="term" value="P:carbohydrate metabolic process"/>
    <property type="evidence" value="ECO:0007669"/>
    <property type="project" value="InterPro"/>
</dbReference>
<evidence type="ECO:0000256" key="1">
    <source>
        <dbReference type="SAM" id="SignalP"/>
    </source>
</evidence>
<keyword evidence="1" id="KW-0732">Signal</keyword>
<evidence type="ECO:0000259" key="2">
    <source>
        <dbReference type="PROSITE" id="PS51910"/>
    </source>
</evidence>
<organism evidence="3 4">
    <name type="scientific">Prauserella cavernicola</name>
    <dbReference type="NCBI Taxonomy" id="2800127"/>
    <lineage>
        <taxon>Bacteria</taxon>
        <taxon>Bacillati</taxon>
        <taxon>Actinomycetota</taxon>
        <taxon>Actinomycetes</taxon>
        <taxon>Pseudonocardiales</taxon>
        <taxon>Pseudonocardiaceae</taxon>
        <taxon>Prauserella</taxon>
    </lineage>
</organism>
<dbReference type="AlphaFoldDB" id="A0A934V1L4"/>
<dbReference type="InterPro" id="IPR052750">
    <property type="entry name" value="GH18_Chitinase"/>
</dbReference>
<dbReference type="Gene3D" id="3.20.20.80">
    <property type="entry name" value="Glycosidases"/>
    <property type="match status" value="1"/>
</dbReference>
<dbReference type="CDD" id="cd06543">
    <property type="entry name" value="GH18_PF-ChiA-like"/>
    <property type="match status" value="1"/>
</dbReference>
<dbReference type="PANTHER" id="PTHR42976">
    <property type="entry name" value="BIFUNCTIONAL CHITINASE/LYSOZYME-RELATED"/>
    <property type="match status" value="1"/>
</dbReference>
<feature type="chain" id="PRO_5037705353" evidence="1">
    <location>
        <begin position="26"/>
        <end position="324"/>
    </location>
</feature>
<dbReference type="PANTHER" id="PTHR42976:SF1">
    <property type="entry name" value="GH18 DOMAIN-CONTAINING PROTEIN-RELATED"/>
    <property type="match status" value="1"/>
</dbReference>
<feature type="signal peptide" evidence="1">
    <location>
        <begin position="1"/>
        <end position="25"/>
    </location>
</feature>
<sequence>MGRRTTGALATAALLAGGLSLPAAAAETTAAETQQASMAVAPYLYNGWGSPPDPVPVMEQTGVQWFTLAFVLSEGTCTPRWDGTRALNGGPDQATIEAVRAAGGDVVPSFGGWSGNKLEETCGTAGELAGAYQEVIDAYDLKAIDIDLEASAYENPEVQQRVIDALNTVKADNPGITVYVTIGTGQDGPDGGMIERAATSGLTVDAWTIMPFNFGGNGQNMGELSVRAAEGLKNTVRDAYGYSDAEAYSHIGISSMNGNTDVGEVVTQEDFRTMLAYAQEHQLARLTFWSLNRDRPCDGGAVDSCGGIDQSPWEFTSILAQYTG</sequence>
<dbReference type="SUPFAM" id="SSF51445">
    <property type="entry name" value="(Trans)glycosidases"/>
    <property type="match status" value="1"/>
</dbReference>
<evidence type="ECO:0000313" key="4">
    <source>
        <dbReference type="Proteomes" id="UP000635245"/>
    </source>
</evidence>
<dbReference type="PROSITE" id="PS51910">
    <property type="entry name" value="GH18_2"/>
    <property type="match status" value="1"/>
</dbReference>
<accession>A0A934V1L4</accession>
<comment type="caution">
    <text evidence="3">The sequence shown here is derived from an EMBL/GenBank/DDBJ whole genome shotgun (WGS) entry which is preliminary data.</text>
</comment>
<feature type="domain" description="GH18" evidence="2">
    <location>
        <begin position="38"/>
        <end position="324"/>
    </location>
</feature>